<feature type="region of interest" description="Disordered" evidence="3">
    <location>
        <begin position="242"/>
        <end position="265"/>
    </location>
</feature>
<evidence type="ECO:0000313" key="4">
    <source>
        <dbReference type="EMBL" id="WUO50403.1"/>
    </source>
</evidence>
<keyword evidence="2" id="KW-0143">Chaperone</keyword>
<dbReference type="Gene3D" id="2.40.10.10">
    <property type="entry name" value="Trypsin-like serine proteases"/>
    <property type="match status" value="2"/>
</dbReference>
<dbReference type="Proteomes" id="UP001432075">
    <property type="component" value="Chromosome"/>
</dbReference>
<dbReference type="InterPro" id="IPR027413">
    <property type="entry name" value="GROEL-like_equatorial_sf"/>
</dbReference>
<dbReference type="InterPro" id="IPR027409">
    <property type="entry name" value="GroEL-like_apical_dom_sf"/>
</dbReference>
<dbReference type="SUPFAM" id="SSF52029">
    <property type="entry name" value="GroEL apical domain-like"/>
    <property type="match status" value="1"/>
</dbReference>
<evidence type="ECO:0000256" key="2">
    <source>
        <dbReference type="ARBA" id="ARBA00023186"/>
    </source>
</evidence>
<dbReference type="Pfam" id="PF13365">
    <property type="entry name" value="Trypsin_2"/>
    <property type="match status" value="1"/>
</dbReference>
<dbReference type="InterPro" id="IPR027410">
    <property type="entry name" value="TCP-1-like_intermed_sf"/>
</dbReference>
<accession>A0ABZ1RUT3</accession>
<dbReference type="SUPFAM" id="SSF48592">
    <property type="entry name" value="GroEL equatorial domain-like"/>
    <property type="match status" value="1"/>
</dbReference>
<dbReference type="Gene3D" id="3.50.7.10">
    <property type="entry name" value="GroEL"/>
    <property type="match status" value="1"/>
</dbReference>
<dbReference type="PANTHER" id="PTHR45633">
    <property type="entry name" value="60 KDA HEAT SHOCK PROTEIN, MITOCHONDRIAL"/>
    <property type="match status" value="1"/>
</dbReference>
<reference evidence="4" key="1">
    <citation type="submission" date="2022-10" db="EMBL/GenBank/DDBJ databases">
        <title>The complete genomes of actinobacterial strains from the NBC collection.</title>
        <authorList>
            <person name="Joergensen T.S."/>
            <person name="Alvarez Arevalo M."/>
            <person name="Sterndorff E.B."/>
            <person name="Faurdal D."/>
            <person name="Vuksanovic O."/>
            <person name="Mourched A.-S."/>
            <person name="Charusanti P."/>
            <person name="Shaw S."/>
            <person name="Blin K."/>
            <person name="Weber T."/>
        </authorList>
    </citation>
    <scope>NUCLEOTIDE SEQUENCE</scope>
    <source>
        <strain evidence="4">NBC_00283</strain>
    </source>
</reference>
<protein>
    <submittedName>
        <fullName evidence="4">Trypsin-like peptidase domain-containing protein</fullName>
    </submittedName>
</protein>
<dbReference type="InterPro" id="IPR001844">
    <property type="entry name" value="Cpn60/GroEL"/>
</dbReference>
<dbReference type="RefSeq" id="WP_328777217.1">
    <property type="nucleotide sequence ID" value="NZ_CP108057.1"/>
</dbReference>
<sequence>MHSTQDVRARVAEAESRVARLERGGSQVATGFLVGPALLLTAGHAVRLALGASGVGPVAGMVAVFPSHHDAGRAAAQDAVRIPLTELLDSSPPSPDDPVPRGMQTAEDGLDFALVRLAGHPPGLVEPNGLLRPRGYYKPFEEDYAFGSGPLSLFHYPLRLLLDYSKTEKVLRSGESRVRYRGANTLDGSSGGPLVTEDGSVVAMHHGHRDGMNQGIPTSLIVSRILAGPHAELLRDALDRPLPPARAREGSGVTRRSGGAETPGDGARAIGAAMSALLGSRPPGATVLGPDGQPFRVTNARQVAECFRTADPRAVPGIDPVVEAARAMDAASGDGALTAAVLAAALIGEAADQRSRGSGSRELLRESGEALDLARAALADLAAPCSRPDAVARGATADPEVAEAVSAAALLAGPYGVLICERGATRAIEGPTVRQGLRVPAGHAFPYAADAPGTDAWTRRIRLVEPYVLLLDSVTGDGEAFRRLRGRLGAEGSPLLVLTTADDCDPRGGLLRALCDPADGPVPTVVRVPAGWQGHQRLRSLALLTGATALTENSGLLPGTAWFDVLGRVGLAVVSASETVLVGGDHDPRMLDRWIASAGALLELADSDDERSALEEQVAWLTSRAVHLTVGAETEAAIAARTESAERAAHTAQAALRSGTVPGGGLALLRARAALSDGAGGTGTHVVRTALAAPFRALASTAGLTPDDVERWCAAGDPDALDRDPSNDLLADRPEDAAEIVLLALDTAKAALTGFLTGS</sequence>
<name>A0ABZ1RUT3_9ACTN</name>
<comment type="similarity">
    <text evidence="1">Belongs to the chaperonin (HSP60) family.</text>
</comment>
<evidence type="ECO:0000313" key="5">
    <source>
        <dbReference type="Proteomes" id="UP001432075"/>
    </source>
</evidence>
<dbReference type="Gene3D" id="1.10.560.10">
    <property type="entry name" value="GroEL-like equatorial domain"/>
    <property type="match status" value="1"/>
</dbReference>
<organism evidence="4 5">
    <name type="scientific">Streptomyces goshikiensis</name>
    <dbReference type="NCBI Taxonomy" id="1942"/>
    <lineage>
        <taxon>Bacteria</taxon>
        <taxon>Bacillati</taxon>
        <taxon>Actinomycetota</taxon>
        <taxon>Actinomycetes</taxon>
        <taxon>Kitasatosporales</taxon>
        <taxon>Streptomycetaceae</taxon>
        <taxon>Streptomyces</taxon>
    </lineage>
</organism>
<dbReference type="Gene3D" id="3.30.260.10">
    <property type="entry name" value="TCP-1-like chaperonin intermediate domain"/>
    <property type="match status" value="1"/>
</dbReference>
<keyword evidence="5" id="KW-1185">Reference proteome</keyword>
<gene>
    <name evidence="4" type="ORF">OHU17_33700</name>
</gene>
<dbReference type="EMBL" id="CP108057">
    <property type="protein sequence ID" value="WUO50403.1"/>
    <property type="molecule type" value="Genomic_DNA"/>
</dbReference>
<dbReference type="PRINTS" id="PR00298">
    <property type="entry name" value="CHAPERONIN60"/>
</dbReference>
<evidence type="ECO:0000256" key="1">
    <source>
        <dbReference type="ARBA" id="ARBA00006607"/>
    </source>
</evidence>
<dbReference type="InterPro" id="IPR009003">
    <property type="entry name" value="Peptidase_S1_PA"/>
</dbReference>
<dbReference type="SUPFAM" id="SSF50494">
    <property type="entry name" value="Trypsin-like serine proteases"/>
    <property type="match status" value="1"/>
</dbReference>
<dbReference type="InterPro" id="IPR043504">
    <property type="entry name" value="Peptidase_S1_PA_chymotrypsin"/>
</dbReference>
<evidence type="ECO:0000256" key="3">
    <source>
        <dbReference type="SAM" id="MobiDB-lite"/>
    </source>
</evidence>
<proteinExistence type="inferred from homology"/>